<evidence type="ECO:0000313" key="5">
    <source>
        <dbReference type="EMBL" id="CAA4706870.1"/>
    </source>
</evidence>
<evidence type="ECO:0000313" key="2">
    <source>
        <dbReference type="EMBL" id="CAA4167515.1"/>
    </source>
</evidence>
<dbReference type="Proteomes" id="UP000442782">
    <property type="component" value="Unassembled WGS sequence"/>
</dbReference>
<dbReference type="EMBL" id="CACTWD010000024">
    <property type="protein sequence ID" value="CAA4706870.1"/>
    <property type="molecule type" value="Genomic_DNA"/>
</dbReference>
<evidence type="ECO:0000313" key="14">
    <source>
        <dbReference type="Proteomes" id="UP000443708"/>
    </source>
</evidence>
<accession>A0A113Z3U0</accession>
<dbReference type="Proteomes" id="UP000459702">
    <property type="component" value="Unassembled WGS sequence"/>
</dbReference>
<evidence type="ECO:0000313" key="8">
    <source>
        <dbReference type="EMBL" id="CAC8239042.1"/>
    </source>
</evidence>
<dbReference type="EMBL" id="CACTPI010000021">
    <property type="protein sequence ID" value="CAA4167515.1"/>
    <property type="molecule type" value="Genomic_DNA"/>
</dbReference>
<proteinExistence type="predicted"/>
<evidence type="ECO:0000313" key="6">
    <source>
        <dbReference type="EMBL" id="CAA6129255.1"/>
    </source>
</evidence>
<dbReference type="EMBL" id="RQTC01000017">
    <property type="protein sequence ID" value="RZH95690.1"/>
    <property type="molecule type" value="Genomic_DNA"/>
</dbReference>
<protein>
    <submittedName>
        <fullName evidence="5">Phage protein</fullName>
    </submittedName>
</protein>
<evidence type="ECO:0000313" key="9">
    <source>
        <dbReference type="EMBL" id="RZH95690.1"/>
    </source>
</evidence>
<evidence type="ECO:0000313" key="15">
    <source>
        <dbReference type="Proteomes" id="UP000459586"/>
    </source>
</evidence>
<reference evidence="9 10" key="1">
    <citation type="submission" date="2018-11" db="EMBL/GenBank/DDBJ databases">
        <title>Genomic profiling of Staphylococcus species from a Poultry farm system in KwaZulu-Natal, South Africa.</title>
        <authorList>
            <person name="Amoako D.G."/>
            <person name="Somboro A.M."/>
            <person name="Abia A.L.K."/>
            <person name="Bester L.A."/>
            <person name="Essack S.Y."/>
        </authorList>
    </citation>
    <scope>NUCLEOTIDE SEQUENCE [LARGE SCALE GENOMIC DNA]</scope>
    <source>
        <strain evidence="9 10">SA9</strain>
    </source>
</reference>
<evidence type="ECO:0000313" key="13">
    <source>
        <dbReference type="Proteomes" id="UP000443506"/>
    </source>
</evidence>
<evidence type="ECO:0000313" key="11">
    <source>
        <dbReference type="Proteomes" id="UP000442696"/>
    </source>
</evidence>
<sequence>MDKLLGRRIQLENEVDQLQEKHEKLLKEAKEFKFKAEVLDKIIEVYKNSDLYSDEDVMMFIEDRITELEENNKE</sequence>
<evidence type="ECO:0000313" key="7">
    <source>
        <dbReference type="EMBL" id="CAA6390974.1"/>
    </source>
</evidence>
<evidence type="ECO:0000313" key="17">
    <source>
        <dbReference type="Proteomes" id="UP000507112"/>
    </source>
</evidence>
<dbReference type="Proteomes" id="UP000293434">
    <property type="component" value="Unassembled WGS sequence"/>
</dbReference>
<dbReference type="EMBL" id="CACUNS010000024">
    <property type="protein sequence ID" value="CAA6129255.1"/>
    <property type="molecule type" value="Genomic_DNA"/>
</dbReference>
<evidence type="ECO:0000313" key="16">
    <source>
        <dbReference type="Proteomes" id="UP000459702"/>
    </source>
</evidence>
<evidence type="ECO:0000313" key="4">
    <source>
        <dbReference type="EMBL" id="CAA4399530.1"/>
    </source>
</evidence>
<name>A0A113Z3U0_STAAU</name>
<dbReference type="EMBL" id="CACTOE010000031">
    <property type="protein sequence ID" value="CAA4168240.1"/>
    <property type="molecule type" value="Genomic_DNA"/>
</dbReference>
<evidence type="ECO:0000256" key="1">
    <source>
        <dbReference type="SAM" id="Coils"/>
    </source>
</evidence>
<dbReference type="RefSeq" id="WP_000359469.1">
    <property type="nucleotide sequence ID" value="NZ_AP025249.1"/>
</dbReference>
<evidence type="ECO:0000313" key="10">
    <source>
        <dbReference type="Proteomes" id="UP000293434"/>
    </source>
</evidence>
<keyword evidence="1" id="KW-0175">Coiled coil</keyword>
<dbReference type="Proteomes" id="UP000507112">
    <property type="component" value="Unassembled WGS sequence"/>
</dbReference>
<reference evidence="11 12" key="2">
    <citation type="submission" date="2019-12" db="EMBL/GenBank/DDBJ databases">
        <authorList>
            <consortium name="Pathogen Informatics"/>
        </authorList>
    </citation>
    <scope>NUCLEOTIDE SEQUENCE [LARGE SCALE GENOMIC DNA]</scope>
    <source>
        <strain evidence="8 17">MOS105</strain>
        <strain evidence="2 14">S040_N01_C01</strain>
        <strain evidence="3 12">S087_N01_C01</strain>
        <strain evidence="6 16">T012_N10_C04</strain>
        <strain evidence="4 11">T012_N16_C08</strain>
        <strain evidence="5 13">T065_N03_C06</strain>
        <strain evidence="7 15">T197_A02_C01</strain>
    </source>
</reference>
<gene>
    <name evidence="9" type="ORF">EIG94_01775</name>
    <name evidence="3" type="ORF">SAMEA1029512_02734</name>
    <name evidence="2" type="ORF">SAMEA1029528_02719</name>
    <name evidence="4" type="ORF">SAMEA2078260_02682</name>
    <name evidence="6" type="ORF">SAMEA2078588_02692</name>
    <name evidence="7" type="ORF">SAMEA2080344_02652</name>
    <name evidence="5" type="ORF">SAMEA2081063_02697</name>
    <name evidence="8" type="ORF">SAMEA70146418_02857</name>
</gene>
<evidence type="ECO:0000313" key="3">
    <source>
        <dbReference type="EMBL" id="CAA4168240.1"/>
    </source>
</evidence>
<evidence type="ECO:0000313" key="12">
    <source>
        <dbReference type="Proteomes" id="UP000442782"/>
    </source>
</evidence>
<dbReference type="AlphaFoldDB" id="A0A113Z3U0"/>
<feature type="coiled-coil region" evidence="1">
    <location>
        <begin position="1"/>
        <end position="35"/>
    </location>
</feature>
<dbReference type="EMBL" id="CAIIGD010000018">
    <property type="protein sequence ID" value="CAC8239042.1"/>
    <property type="molecule type" value="Genomic_DNA"/>
</dbReference>
<dbReference type="Proteomes" id="UP000443708">
    <property type="component" value="Unassembled WGS sequence"/>
</dbReference>
<dbReference type="Proteomes" id="UP000442696">
    <property type="component" value="Unassembled WGS sequence"/>
</dbReference>
<organism evidence="5 13">
    <name type="scientific">Staphylococcus aureus</name>
    <dbReference type="NCBI Taxonomy" id="1280"/>
    <lineage>
        <taxon>Bacteria</taxon>
        <taxon>Bacillati</taxon>
        <taxon>Bacillota</taxon>
        <taxon>Bacilli</taxon>
        <taxon>Bacillales</taxon>
        <taxon>Staphylococcaceae</taxon>
        <taxon>Staphylococcus</taxon>
    </lineage>
</organism>
<dbReference type="Proteomes" id="UP000443506">
    <property type="component" value="Unassembled WGS sequence"/>
</dbReference>
<comment type="caution">
    <text evidence="5">The sequence shown here is derived from an EMBL/GenBank/DDBJ whole genome shotgun (WGS) entry which is preliminary data.</text>
</comment>
<dbReference type="EMBL" id="CACURZ010000022">
    <property type="protein sequence ID" value="CAA6390974.1"/>
    <property type="molecule type" value="Genomic_DNA"/>
</dbReference>
<dbReference type="Proteomes" id="UP000459586">
    <property type="component" value="Unassembled WGS sequence"/>
</dbReference>
<dbReference type="EMBL" id="CACTQT010000023">
    <property type="protein sequence ID" value="CAA4399530.1"/>
    <property type="molecule type" value="Genomic_DNA"/>
</dbReference>